<feature type="chain" id="PRO_5043500559" evidence="2">
    <location>
        <begin position="23"/>
        <end position="328"/>
    </location>
</feature>
<dbReference type="EMBL" id="FMXC01000043">
    <property type="protein sequence ID" value="SDA68988.1"/>
    <property type="molecule type" value="Genomic_DNA"/>
</dbReference>
<gene>
    <name evidence="5" type="ORF">QEJ78_10915</name>
    <name evidence="4" type="ORF">SAMN02983011_02174</name>
</gene>
<dbReference type="GO" id="GO:0046872">
    <property type="term" value="F:metal ion binding"/>
    <property type="evidence" value="ECO:0007669"/>
    <property type="project" value="InterPro"/>
</dbReference>
<accession>A0AAX3UDT2</accession>
<reference evidence="5" key="3">
    <citation type="submission" date="2023-04" db="EMBL/GenBank/DDBJ databases">
        <authorList>
            <person name="Wang Y."/>
        </authorList>
    </citation>
    <scope>NUCLEOTIDE SEQUENCE</scope>
    <source>
        <strain evidence="5">ZW18</strain>
    </source>
</reference>
<sequence length="328" mass="38218">MKKGTNLRTVSVIALVALSLLGGCSRNRQTTNSQEGYDSEAFHSTKNQKSQLQKSTTGVTNSDYTDLAQLNFKSGGKSYCYVNHDRAKLNPYDWKTNHVIYQQLDNLNRTSASNVGYLERRNLANGSLRVRQYIQPSGWHFNHGKQIYNRGHLIAYSVSAGINQQGQYSPNEQSGDQNNPKNLFTQTAYTNQKIQTIYENKVRQALQQNKKVIYSATTIFRGTERMARGIDLQAITTDKTLNFNVYIFNVQPGYQFNYQDGRARIDHTFKVDGLSDYDSNDWNKNYNSTFKRHLIRSRRYLKNHYWDDYQHYQQKRQHLQRYAITKKR</sequence>
<keyword evidence="6" id="KW-1185">Reference proteome</keyword>
<dbReference type="PROSITE" id="PS51257">
    <property type="entry name" value="PROKAR_LIPOPROTEIN"/>
    <property type="match status" value="1"/>
</dbReference>
<dbReference type="InterPro" id="IPR001604">
    <property type="entry name" value="Endo_G_ENPP1-like_dom"/>
</dbReference>
<dbReference type="GO" id="GO:0016787">
    <property type="term" value="F:hydrolase activity"/>
    <property type="evidence" value="ECO:0007669"/>
    <property type="project" value="InterPro"/>
</dbReference>
<evidence type="ECO:0000313" key="7">
    <source>
        <dbReference type="Proteomes" id="UP001242513"/>
    </source>
</evidence>
<keyword evidence="2" id="KW-0732">Signal</keyword>
<dbReference type="Pfam" id="PF13930">
    <property type="entry name" value="Endonuclea_NS_2"/>
    <property type="match status" value="1"/>
</dbReference>
<proteinExistence type="predicted"/>
<evidence type="ECO:0000313" key="4">
    <source>
        <dbReference type="EMBL" id="SDA68988.1"/>
    </source>
</evidence>
<evidence type="ECO:0000259" key="3">
    <source>
        <dbReference type="SMART" id="SM00892"/>
    </source>
</evidence>
<evidence type="ECO:0000256" key="1">
    <source>
        <dbReference type="SAM" id="MobiDB-lite"/>
    </source>
</evidence>
<evidence type="ECO:0000313" key="5">
    <source>
        <dbReference type="EMBL" id="WGO85796.1"/>
    </source>
</evidence>
<keyword evidence="5" id="KW-0540">Nuclease</keyword>
<reference evidence="4 6" key="1">
    <citation type="submission" date="2016-10" db="EMBL/GenBank/DDBJ databases">
        <authorList>
            <person name="Varghese N."/>
            <person name="Submissions S."/>
        </authorList>
    </citation>
    <scope>NUCLEOTIDE SEQUENCE [LARGE SCALE GENOMIC DNA]</scope>
    <source>
        <strain evidence="4 6">ATCC 43761</strain>
    </source>
</reference>
<feature type="domain" description="DNA/RNA non-specific endonuclease/pyrophosphatase/phosphodiesterase" evidence="3">
    <location>
        <begin position="93"/>
        <end position="265"/>
    </location>
</feature>
<dbReference type="Gene3D" id="3.40.570.10">
    <property type="entry name" value="Extracellular Endonuclease, subunit A"/>
    <property type="match status" value="1"/>
</dbReference>
<dbReference type="GO" id="GO:0004519">
    <property type="term" value="F:endonuclease activity"/>
    <property type="evidence" value="ECO:0007669"/>
    <property type="project" value="UniProtKB-KW"/>
</dbReference>
<reference evidence="5" key="2">
    <citation type="journal article" date="2022" name="Food Funct.">
        <title>Lactobacillus kefiranofaciens ZW18 from Kefir enhances the anti-tumor effect of anti-programmed cell death 1 (PD-1) immunotherapy by modulating the gut microbiota.</title>
        <authorList>
            <person name="Zhao J."/>
            <person name="Wang Y."/>
            <person name="Wang J."/>
            <person name="Lv M."/>
            <person name="Zhou C."/>
            <person name="Jia L."/>
            <person name="Geng W."/>
        </authorList>
    </citation>
    <scope>NUCLEOTIDE SEQUENCE</scope>
    <source>
        <strain evidence="5">ZW18</strain>
    </source>
</reference>
<feature type="region of interest" description="Disordered" evidence="1">
    <location>
        <begin position="30"/>
        <end position="58"/>
    </location>
</feature>
<evidence type="ECO:0000313" key="6">
    <source>
        <dbReference type="Proteomes" id="UP000181860"/>
    </source>
</evidence>
<keyword evidence="5" id="KW-0378">Hydrolase</keyword>
<dbReference type="AlphaFoldDB" id="A0AAX3UDT2"/>
<dbReference type="GO" id="GO:0003676">
    <property type="term" value="F:nucleic acid binding"/>
    <property type="evidence" value="ECO:0007669"/>
    <property type="project" value="InterPro"/>
</dbReference>
<dbReference type="SMART" id="SM00892">
    <property type="entry name" value="Endonuclease_NS"/>
    <property type="match status" value="1"/>
</dbReference>
<name>A0AAX3UDT2_9LACO</name>
<protein>
    <submittedName>
        <fullName evidence="4">DNA-entry nuclease</fullName>
    </submittedName>
    <submittedName>
        <fullName evidence="5">DNA/RNA non-specific endonuclease</fullName>
    </submittedName>
</protein>
<dbReference type="InterPro" id="IPR044929">
    <property type="entry name" value="DNA/RNA_non-sp_Endonuclease_sf"/>
</dbReference>
<keyword evidence="5" id="KW-0255">Endonuclease</keyword>
<organism evidence="5 7">
    <name type="scientific">Lactobacillus kefiranofaciens</name>
    <dbReference type="NCBI Taxonomy" id="267818"/>
    <lineage>
        <taxon>Bacteria</taxon>
        <taxon>Bacillati</taxon>
        <taxon>Bacillota</taxon>
        <taxon>Bacilli</taxon>
        <taxon>Lactobacillales</taxon>
        <taxon>Lactobacillaceae</taxon>
        <taxon>Lactobacillus</taxon>
    </lineage>
</organism>
<feature type="signal peptide" evidence="2">
    <location>
        <begin position="1"/>
        <end position="22"/>
    </location>
</feature>
<evidence type="ECO:0000256" key="2">
    <source>
        <dbReference type="SAM" id="SignalP"/>
    </source>
</evidence>
<dbReference type="RefSeq" id="WP_013851354.1">
    <property type="nucleotide sequence ID" value="NZ_CP123735.1"/>
</dbReference>
<dbReference type="Proteomes" id="UP001242513">
    <property type="component" value="Chromosome"/>
</dbReference>
<dbReference type="EMBL" id="CP123735">
    <property type="protein sequence ID" value="WGO85796.1"/>
    <property type="molecule type" value="Genomic_DNA"/>
</dbReference>
<dbReference type="Proteomes" id="UP000181860">
    <property type="component" value="Unassembled WGS sequence"/>
</dbReference>
<dbReference type="InterPro" id="IPR044927">
    <property type="entry name" value="Endonuclea_NS_2"/>
</dbReference>